<dbReference type="EC" id="3.4.14.4" evidence="11"/>
<dbReference type="GO" id="GO:0008239">
    <property type="term" value="F:dipeptidyl-peptidase activity"/>
    <property type="evidence" value="ECO:0007669"/>
    <property type="project" value="UniProtKB-UniRule"/>
</dbReference>
<dbReference type="GO" id="GO:0046872">
    <property type="term" value="F:metal ion binding"/>
    <property type="evidence" value="ECO:0007669"/>
    <property type="project" value="UniProtKB-KW"/>
</dbReference>
<dbReference type="PIRSF" id="PIRSF007828">
    <property type="entry name" value="Dipeptidyl-peptidase_III"/>
    <property type="match status" value="1"/>
</dbReference>
<sequence length="689" mass="77700">MSNQETTTHQLAIKEVFDSLSQQEKLYAHHLSRAAWQGSRIILRQVSPEANGIFDFLMSMYQACDGQWKDLIERCEIGAEELHAFLEYAALFLCNLGNYYGEGDQKFVPGVSEETLRKIANISPSTSQALEKVIGPMISELPHSIGFPSDTEQSSYYPGDEIISREEIAAVSEIMGKQLIEPENTRLRKIIENGQTIFELLQASSEKDKTAEPEYIMNSPEAVLRVVKGDHAEELAAICSSLSETIKYAADEKQATMLSYYIKSFQTGSLEAYRESQKIWVTDTDPVVESIFGFVEQYRDPFGVRSEWEGIVSIADAGETEKLKQCSERSTEFISRLPWAVEGQNSGKGPFEKSLFEAPAFTSSHALAFCCCFIYEAANLPNYNDIRETCGFKNLVYANRMSANNNPATPCYYVDPSEVHRFKECTHIVRFVSTAIHELLGHGTGKLMSETSPGTYNFDNSNPPINPLTNRPIESWYLPGQTFYSVFGKIATSAEECRANLVAYYLMDEKDLLSIFGYTDSSYVTADDLIYNTYLQIGVEGLQALEFYNIQTQAWGEAHKRGHFALLKWLLIDGGGVMSVDYDRDNKNLTVRVDRSKVLTHGKPSLGRFLCRLHIWRCVADAKSCADLYEPLTTVDGAYEEWRQVVCSKPTPRWKFVQANTVLEGQEVVVKVYEENNEGIIRSWAERGI</sequence>
<evidence type="ECO:0000256" key="10">
    <source>
        <dbReference type="ARBA" id="ARBA00023049"/>
    </source>
</evidence>
<evidence type="ECO:0000256" key="7">
    <source>
        <dbReference type="ARBA" id="ARBA00022723"/>
    </source>
</evidence>
<name>A0AAV9WLE1_9PEZI</name>
<organism evidence="14 15">
    <name type="scientific">Arthrobotrys musiformis</name>
    <dbReference type="NCBI Taxonomy" id="47236"/>
    <lineage>
        <taxon>Eukaryota</taxon>
        <taxon>Fungi</taxon>
        <taxon>Dikarya</taxon>
        <taxon>Ascomycota</taxon>
        <taxon>Pezizomycotina</taxon>
        <taxon>Orbiliomycetes</taxon>
        <taxon>Orbiliales</taxon>
        <taxon>Orbiliaceae</taxon>
        <taxon>Arthrobotrys</taxon>
    </lineage>
</organism>
<comment type="cofactor">
    <cofactor evidence="11 13">
        <name>Zn(2+)</name>
        <dbReference type="ChEBI" id="CHEBI:29105"/>
    </cofactor>
    <text evidence="11 13">Binds 1 zinc ion per subunit.</text>
</comment>
<dbReference type="GO" id="GO:0004177">
    <property type="term" value="F:aminopeptidase activity"/>
    <property type="evidence" value="ECO:0007669"/>
    <property type="project" value="UniProtKB-KW"/>
</dbReference>
<dbReference type="Pfam" id="PF03571">
    <property type="entry name" value="Peptidase_M49"/>
    <property type="match status" value="1"/>
</dbReference>
<keyword evidence="8 11" id="KW-0378">Hydrolase</keyword>
<comment type="similarity">
    <text evidence="3 11">Belongs to the peptidase M49 family.</text>
</comment>
<keyword evidence="9 11" id="KW-0862">Zinc</keyword>
<keyword evidence="7 11" id="KW-0479">Metal-binding</keyword>
<accession>A0AAV9WLE1</accession>
<keyword evidence="6 11" id="KW-0645">Protease</keyword>
<evidence type="ECO:0000256" key="8">
    <source>
        <dbReference type="ARBA" id="ARBA00022801"/>
    </source>
</evidence>
<evidence type="ECO:0000256" key="13">
    <source>
        <dbReference type="PIRSR" id="PIRSR007828-2"/>
    </source>
</evidence>
<dbReference type="AlphaFoldDB" id="A0AAV9WLE1"/>
<evidence type="ECO:0000256" key="2">
    <source>
        <dbReference type="ARBA" id="ARBA00004496"/>
    </source>
</evidence>
<dbReference type="GO" id="GO:0008235">
    <property type="term" value="F:metalloexopeptidase activity"/>
    <property type="evidence" value="ECO:0007669"/>
    <property type="project" value="InterPro"/>
</dbReference>
<evidence type="ECO:0000256" key="12">
    <source>
        <dbReference type="PIRSR" id="PIRSR007828-1"/>
    </source>
</evidence>
<gene>
    <name evidence="14" type="ORF">TWF481_006083</name>
</gene>
<dbReference type="GO" id="GO:0005737">
    <property type="term" value="C:cytoplasm"/>
    <property type="evidence" value="ECO:0007669"/>
    <property type="project" value="UniProtKB-SubCell"/>
</dbReference>
<keyword evidence="10 11" id="KW-0482">Metalloprotease</keyword>
<keyword evidence="4 11" id="KW-0031">Aminopeptidase</keyword>
<keyword evidence="15" id="KW-1185">Reference proteome</keyword>
<dbReference type="GO" id="GO:0006508">
    <property type="term" value="P:proteolysis"/>
    <property type="evidence" value="ECO:0007669"/>
    <property type="project" value="UniProtKB-KW"/>
</dbReference>
<evidence type="ECO:0000256" key="3">
    <source>
        <dbReference type="ARBA" id="ARBA00010200"/>
    </source>
</evidence>
<reference evidence="14 15" key="1">
    <citation type="submission" date="2023-08" db="EMBL/GenBank/DDBJ databases">
        <authorList>
            <person name="Palmer J.M."/>
        </authorList>
    </citation>
    <scope>NUCLEOTIDE SEQUENCE [LARGE SCALE GENOMIC DNA]</scope>
    <source>
        <strain evidence="14 15">TWF481</strain>
    </source>
</reference>
<dbReference type="PANTHER" id="PTHR23422">
    <property type="entry name" value="DIPEPTIDYL PEPTIDASE III-RELATED"/>
    <property type="match status" value="1"/>
</dbReference>
<dbReference type="InterPro" id="IPR005317">
    <property type="entry name" value="Dipeptidyl-peptase3"/>
</dbReference>
<evidence type="ECO:0000256" key="6">
    <source>
        <dbReference type="ARBA" id="ARBA00022670"/>
    </source>
</evidence>
<comment type="subcellular location">
    <subcellularLocation>
        <location evidence="2">Cytoplasm</location>
    </subcellularLocation>
</comment>
<protein>
    <recommendedName>
        <fullName evidence="11">Dipeptidyl peptidase 3</fullName>
        <ecNumber evidence="11">3.4.14.4</ecNumber>
    </recommendedName>
    <alternativeName>
        <fullName evidence="11">Dipeptidyl aminopeptidase III</fullName>
    </alternativeName>
    <alternativeName>
        <fullName evidence="11">Dipeptidyl peptidase III</fullName>
    </alternativeName>
</protein>
<dbReference type="PANTHER" id="PTHR23422:SF11">
    <property type="entry name" value="DIPEPTIDYL PEPTIDASE 3"/>
    <property type="match status" value="1"/>
</dbReference>
<feature type="active site" evidence="12">
    <location>
        <position position="438"/>
    </location>
</feature>
<comment type="caution">
    <text evidence="14">The sequence shown here is derived from an EMBL/GenBank/DDBJ whole genome shotgun (WGS) entry which is preliminary data.</text>
</comment>
<dbReference type="EMBL" id="JAVHJL010000003">
    <property type="protein sequence ID" value="KAK6507658.1"/>
    <property type="molecule type" value="Genomic_DNA"/>
</dbReference>
<evidence type="ECO:0000256" key="5">
    <source>
        <dbReference type="ARBA" id="ARBA00022490"/>
    </source>
</evidence>
<dbReference type="Proteomes" id="UP001370758">
    <property type="component" value="Unassembled WGS sequence"/>
</dbReference>
<comment type="catalytic activity">
    <reaction evidence="1 11">
        <text>Release of an N-terminal dipeptide from a peptide comprising four or more residues, with broad specificity. Also acts on dipeptidyl 2-naphthylamides.</text>
        <dbReference type="EC" id="3.4.14.4"/>
    </reaction>
</comment>
<proteinExistence type="inferred from homology"/>
<evidence type="ECO:0000256" key="1">
    <source>
        <dbReference type="ARBA" id="ARBA00001336"/>
    </source>
</evidence>
<feature type="binding site" evidence="13">
    <location>
        <position position="496"/>
    </location>
    <ligand>
        <name>Zn(2+)</name>
        <dbReference type="ChEBI" id="CHEBI:29105"/>
        <note>catalytic</note>
    </ligand>
</feature>
<feature type="binding site" evidence="13">
    <location>
        <position position="437"/>
    </location>
    <ligand>
        <name>Zn(2+)</name>
        <dbReference type="ChEBI" id="CHEBI:29105"/>
        <note>catalytic</note>
    </ligand>
</feature>
<evidence type="ECO:0000256" key="4">
    <source>
        <dbReference type="ARBA" id="ARBA00022438"/>
    </source>
</evidence>
<feature type="binding site" evidence="13">
    <location>
        <position position="442"/>
    </location>
    <ligand>
        <name>Zn(2+)</name>
        <dbReference type="ChEBI" id="CHEBI:29105"/>
        <note>catalytic</note>
    </ligand>
</feature>
<dbReference type="Gene3D" id="3.30.540.30">
    <property type="match status" value="3"/>
</dbReference>
<dbReference type="InterPro" id="IPR039461">
    <property type="entry name" value="Peptidase_M49"/>
</dbReference>
<evidence type="ECO:0000256" key="9">
    <source>
        <dbReference type="ARBA" id="ARBA00022833"/>
    </source>
</evidence>
<evidence type="ECO:0000256" key="11">
    <source>
        <dbReference type="PIRNR" id="PIRNR007828"/>
    </source>
</evidence>
<evidence type="ECO:0000313" key="15">
    <source>
        <dbReference type="Proteomes" id="UP001370758"/>
    </source>
</evidence>
<keyword evidence="5 11" id="KW-0963">Cytoplasm</keyword>
<evidence type="ECO:0000313" key="14">
    <source>
        <dbReference type="EMBL" id="KAK6507658.1"/>
    </source>
</evidence>